<dbReference type="OrthoDB" id="2058851at2"/>
<evidence type="ECO:0000313" key="2">
    <source>
        <dbReference type="EMBL" id="MSD15175.1"/>
    </source>
</evidence>
<gene>
    <name evidence="1" type="ORF">ERS852448_01018</name>
    <name evidence="2" type="ORF">GKE72_03625</name>
</gene>
<dbReference type="GeneID" id="42785492"/>
<dbReference type="RefSeq" id="WP_021737915.1">
    <property type="nucleotide sequence ID" value="NZ_CABKSU010000018.1"/>
</dbReference>
<dbReference type="EMBL" id="CYYA01000005">
    <property type="protein sequence ID" value="CUM90624.1"/>
    <property type="molecule type" value="Genomic_DNA"/>
</dbReference>
<reference evidence="2 4" key="2">
    <citation type="journal article" date="2019" name="Nat. Med.">
        <title>A library of human gut bacterial isolates paired with longitudinal multiomics data enables mechanistic microbiome research.</title>
        <authorList>
            <person name="Poyet M."/>
            <person name="Groussin M."/>
            <person name="Gibbons S.M."/>
            <person name="Avila-Pacheco J."/>
            <person name="Jiang X."/>
            <person name="Kearney S.M."/>
            <person name="Perrotta A.R."/>
            <person name="Berdy B."/>
            <person name="Zhao S."/>
            <person name="Lieberman T.D."/>
            <person name="Swanson P.K."/>
            <person name="Smith M."/>
            <person name="Roesemann S."/>
            <person name="Alexander J.E."/>
            <person name="Rich S.A."/>
            <person name="Livny J."/>
            <person name="Vlamakis H."/>
            <person name="Clish C."/>
            <person name="Bullock K."/>
            <person name="Deik A."/>
            <person name="Scott J."/>
            <person name="Pierce K.A."/>
            <person name="Xavier R.J."/>
            <person name="Alm E.J."/>
        </authorList>
    </citation>
    <scope>NUCLEOTIDE SEQUENCE [LARGE SCALE GENOMIC DNA]</scope>
    <source>
        <strain evidence="2 4">BIOML-A3</strain>
    </source>
</reference>
<accession>A0A173SJ22</accession>
<dbReference type="AlphaFoldDB" id="A0A173SJ22"/>
<organism evidence="1 3">
    <name type="scientific">Eubacterium ramulus</name>
    <dbReference type="NCBI Taxonomy" id="39490"/>
    <lineage>
        <taxon>Bacteria</taxon>
        <taxon>Bacillati</taxon>
        <taxon>Bacillota</taxon>
        <taxon>Clostridia</taxon>
        <taxon>Eubacteriales</taxon>
        <taxon>Eubacteriaceae</taxon>
        <taxon>Eubacterium</taxon>
    </lineage>
</organism>
<evidence type="ECO:0000313" key="4">
    <source>
        <dbReference type="Proteomes" id="UP000431304"/>
    </source>
</evidence>
<dbReference type="EMBL" id="WKRA01000004">
    <property type="protein sequence ID" value="MSD15175.1"/>
    <property type="molecule type" value="Genomic_DNA"/>
</dbReference>
<evidence type="ECO:0000313" key="1">
    <source>
        <dbReference type="EMBL" id="CUM90624.1"/>
    </source>
</evidence>
<protein>
    <submittedName>
        <fullName evidence="2">Excinuclease ATPase subunit</fullName>
    </submittedName>
</protein>
<proteinExistence type="predicted"/>
<sequence>MTWGALYMYYHCPKCGMKFEYALDVMTEFGDEFGFCPECHVMGVYEKEGARQVDDNEYFEVE</sequence>
<evidence type="ECO:0000313" key="3">
    <source>
        <dbReference type="Proteomes" id="UP000095492"/>
    </source>
</evidence>
<dbReference type="Proteomes" id="UP000095492">
    <property type="component" value="Unassembled WGS sequence"/>
</dbReference>
<name>A0A173SJ22_EUBRA</name>
<reference evidence="1 3" key="1">
    <citation type="submission" date="2015-09" db="EMBL/GenBank/DDBJ databases">
        <authorList>
            <consortium name="Pathogen Informatics"/>
        </authorList>
    </citation>
    <scope>NUCLEOTIDE SEQUENCE [LARGE SCALE GENOMIC DNA]</scope>
    <source>
        <strain evidence="1 3">2789STDY5608891</strain>
    </source>
</reference>
<dbReference type="STRING" id="39490.ERS852448_01018"/>
<dbReference type="Proteomes" id="UP000431304">
    <property type="component" value="Unassembled WGS sequence"/>
</dbReference>